<feature type="domain" description="LTD" evidence="1">
    <location>
        <begin position="177"/>
        <end position="301"/>
    </location>
</feature>
<dbReference type="SUPFAM" id="SSF74853">
    <property type="entry name" value="Lamin A/C globular tail domain"/>
    <property type="match status" value="1"/>
</dbReference>
<dbReference type="InterPro" id="IPR001611">
    <property type="entry name" value="Leu-rich_rpt"/>
</dbReference>
<dbReference type="EMBL" id="SMGQ01000011">
    <property type="protein sequence ID" value="TCK98818.1"/>
    <property type="molecule type" value="Genomic_DNA"/>
</dbReference>
<dbReference type="PROSITE" id="PS51257">
    <property type="entry name" value="PROKAR_LIPOPROTEIN"/>
    <property type="match status" value="1"/>
</dbReference>
<evidence type="ECO:0000313" key="2">
    <source>
        <dbReference type="EMBL" id="TCK98818.1"/>
    </source>
</evidence>
<dbReference type="InterPro" id="IPR014867">
    <property type="entry name" value="Spore_coat_CotH_CotH2/3/7"/>
</dbReference>
<dbReference type="RefSeq" id="WP_132281962.1">
    <property type="nucleotide sequence ID" value="NZ_SMGQ01000011.1"/>
</dbReference>
<accession>A0A4R1MZN8</accession>
<dbReference type="Proteomes" id="UP000294545">
    <property type="component" value="Unassembled WGS sequence"/>
</dbReference>
<organism evidence="2 3">
    <name type="scientific">Natranaerovirga hydrolytica</name>
    <dbReference type="NCBI Taxonomy" id="680378"/>
    <lineage>
        <taxon>Bacteria</taxon>
        <taxon>Bacillati</taxon>
        <taxon>Bacillota</taxon>
        <taxon>Clostridia</taxon>
        <taxon>Lachnospirales</taxon>
        <taxon>Natranaerovirgaceae</taxon>
        <taxon>Natranaerovirga</taxon>
    </lineage>
</organism>
<dbReference type="Pfam" id="PF08757">
    <property type="entry name" value="CotH"/>
    <property type="match status" value="1"/>
</dbReference>
<dbReference type="PROSITE" id="PS51841">
    <property type="entry name" value="LTD"/>
    <property type="match status" value="1"/>
</dbReference>
<sequence>MKSIIARTILMILIVIFFVGCERQHETSFQEKQKVTQEVSIKRDETQITFLDKNLHKAILEHLEKEDKDIILMYELENIEELNINNKSIHRIDGLENLNNLKKLNINSNYISDLTPINNLKYLEELKAQENQIRDFTPLLHLIRNNKMKKIDITDNWLVNLDQLVPYWTDDYIDERKPDSILSSDTVIYINEIMGFNTETIADGEGEYVDWVELYNPNDETIDLSNFHLSDDEEDYFLWQFPEGTQMKGKEYLLVWGSRKDTIDSNGEWHTNFSIGTDPLILSDAEGKIVDYVPTIVMPKDYSFGRSSEDSNEWVFFDEESVSPREENPIIDEVFVANSNMNPYFSIESGFYEETFVLELHKRNENETIYYTLDGSTPDPVNNSESTYEYTGAITIESDEIISSSELTQETHISMIPTTPGGWRRDRGWQRPLEVYQSTVVRARTYREDQFSEVVTHTYFVDEKKSKTFNVPIVSITVDKEDLFGRDNGIYVPNNYYNRGRHSEKEGHITFFETDGTVGFSQNIGLRIHGQESRMYPLKSLRLYARRDYDSQSSIEYELFPNRKRQNNEDKIIDSFDRVLLRASGQDIYYGLLRDALLDNLVSSYTKVDTQGYRPTLVFINGEYWGLHDIRERFDTKYIKEHYNVDEEYQITILENNAQLDKGNIEGQSHYEDMIQYLKNNDIRQEEHYEYIQTQMDINNFIDYMIIKIYAGDNDWPGNNVRYWRYNKGSLDNEEYGLDGKWRWMLFDTDFGFDHPAGGYGSYRINHISTATKAGGTSWPNPDWSTYLLRRLLQNPSFENKFITRYNDLLNTAFHPERVLNIIEEMEEAIEGEIDRHIKRWGHPLSVDVWQEQVGLIKRYGENREEYARNHIRQYFGLSQPVEVMMIFDPNKAKIRVNTIKINGEINQRDIMKEDRTVLWDGKYFKNFPITLTVEEKEGSQFSHWEISGKKQTGTTIEVIPNKGLEIKPILY</sequence>
<dbReference type="InterPro" id="IPR001322">
    <property type="entry name" value="Lamin_tail_dom"/>
</dbReference>
<evidence type="ECO:0000259" key="1">
    <source>
        <dbReference type="PROSITE" id="PS51841"/>
    </source>
</evidence>
<gene>
    <name evidence="2" type="ORF">EDC19_1258</name>
</gene>
<keyword evidence="3" id="KW-1185">Reference proteome</keyword>
<comment type="caution">
    <text evidence="2">The sequence shown here is derived from an EMBL/GenBank/DDBJ whole genome shotgun (WGS) entry which is preliminary data.</text>
</comment>
<dbReference type="Pfam" id="PF00932">
    <property type="entry name" value="LTD"/>
    <property type="match status" value="1"/>
</dbReference>
<evidence type="ECO:0000313" key="3">
    <source>
        <dbReference type="Proteomes" id="UP000294545"/>
    </source>
</evidence>
<dbReference type="InterPro" id="IPR032675">
    <property type="entry name" value="LRR_dom_sf"/>
</dbReference>
<dbReference type="PROSITE" id="PS51450">
    <property type="entry name" value="LRR"/>
    <property type="match status" value="1"/>
</dbReference>
<reference evidence="2 3" key="1">
    <citation type="submission" date="2019-03" db="EMBL/GenBank/DDBJ databases">
        <title>Genomic Encyclopedia of Type Strains, Phase IV (KMG-IV): sequencing the most valuable type-strain genomes for metagenomic binning, comparative biology and taxonomic classification.</title>
        <authorList>
            <person name="Goeker M."/>
        </authorList>
    </citation>
    <scope>NUCLEOTIDE SEQUENCE [LARGE SCALE GENOMIC DNA]</scope>
    <source>
        <strain evidence="2 3">DSM 24176</strain>
    </source>
</reference>
<dbReference type="InterPro" id="IPR036415">
    <property type="entry name" value="Lamin_tail_dom_sf"/>
</dbReference>
<protein>
    <submittedName>
        <fullName evidence="2">Fn3 domain-containing protein</fullName>
    </submittedName>
</protein>
<dbReference type="OrthoDB" id="9806464at2"/>
<name>A0A4R1MZN8_9FIRM</name>
<dbReference type="SUPFAM" id="SSF52075">
    <property type="entry name" value="Outer arm dynein light chain 1"/>
    <property type="match status" value="1"/>
</dbReference>
<dbReference type="Gene3D" id="3.80.10.10">
    <property type="entry name" value="Ribonuclease Inhibitor"/>
    <property type="match status" value="1"/>
</dbReference>
<dbReference type="AlphaFoldDB" id="A0A4R1MZN8"/>
<dbReference type="Gene3D" id="2.60.40.1260">
    <property type="entry name" value="Lamin Tail domain"/>
    <property type="match status" value="1"/>
</dbReference>
<dbReference type="InterPro" id="IPR026876">
    <property type="entry name" value="Fn3_assoc_repeat"/>
</dbReference>
<dbReference type="Pfam" id="PF13287">
    <property type="entry name" value="Fn3_assoc"/>
    <property type="match status" value="1"/>
</dbReference>
<proteinExistence type="predicted"/>